<dbReference type="InterPro" id="IPR002401">
    <property type="entry name" value="Cyt_P450_E_grp-I"/>
</dbReference>
<protein>
    <recommendedName>
        <fullName evidence="10">Cytochrome P450</fullName>
    </recommendedName>
</protein>
<evidence type="ECO:0000256" key="4">
    <source>
        <dbReference type="ARBA" id="ARBA00023002"/>
    </source>
</evidence>
<dbReference type="OrthoDB" id="1470350at2759"/>
<evidence type="ECO:0000256" key="3">
    <source>
        <dbReference type="ARBA" id="ARBA00022723"/>
    </source>
</evidence>
<feature type="binding site" description="axial binding residue" evidence="6">
    <location>
        <position position="420"/>
    </location>
    <ligand>
        <name>heme</name>
        <dbReference type="ChEBI" id="CHEBI:30413"/>
    </ligand>
    <ligandPart>
        <name>Fe</name>
        <dbReference type="ChEBI" id="CHEBI:18248"/>
    </ligandPart>
</feature>
<keyword evidence="9" id="KW-1185">Reference proteome</keyword>
<dbReference type="AlphaFoldDB" id="A0A9Q1GKU1"/>
<dbReference type="PRINTS" id="PR00463">
    <property type="entry name" value="EP450I"/>
</dbReference>
<evidence type="ECO:0000256" key="2">
    <source>
        <dbReference type="ARBA" id="ARBA00010617"/>
    </source>
</evidence>
<dbReference type="Pfam" id="PF00067">
    <property type="entry name" value="p450"/>
    <property type="match status" value="1"/>
</dbReference>
<evidence type="ECO:0000256" key="6">
    <source>
        <dbReference type="PIRSR" id="PIRSR602401-1"/>
    </source>
</evidence>
<dbReference type="PROSITE" id="PS00086">
    <property type="entry name" value="CYTOCHROME_P450"/>
    <property type="match status" value="1"/>
</dbReference>
<accession>A0A9Q1GKU1</accession>
<keyword evidence="6 7" id="KW-0349">Heme</keyword>
<dbReference type="GO" id="GO:0004497">
    <property type="term" value="F:monooxygenase activity"/>
    <property type="evidence" value="ECO:0007669"/>
    <property type="project" value="UniProtKB-KW"/>
</dbReference>
<keyword evidence="7" id="KW-0503">Monooxygenase</keyword>
<comment type="cofactor">
    <cofactor evidence="1 6">
        <name>heme</name>
        <dbReference type="ChEBI" id="CHEBI:30413"/>
    </cofactor>
</comment>
<reference evidence="8" key="1">
    <citation type="submission" date="2022-04" db="EMBL/GenBank/DDBJ databases">
        <title>Carnegiea gigantea Genome sequencing and assembly v2.</title>
        <authorList>
            <person name="Copetti D."/>
            <person name="Sanderson M.J."/>
            <person name="Burquez A."/>
            <person name="Wojciechowski M.F."/>
        </authorList>
    </citation>
    <scope>NUCLEOTIDE SEQUENCE</scope>
    <source>
        <strain evidence="8">SGP5-SGP5p</strain>
        <tissue evidence="8">Aerial part</tissue>
    </source>
</reference>
<evidence type="ECO:0008006" key="10">
    <source>
        <dbReference type="Google" id="ProtNLM"/>
    </source>
</evidence>
<dbReference type="Proteomes" id="UP001153076">
    <property type="component" value="Unassembled WGS sequence"/>
</dbReference>
<dbReference type="GO" id="GO:0020037">
    <property type="term" value="F:heme binding"/>
    <property type="evidence" value="ECO:0007669"/>
    <property type="project" value="InterPro"/>
</dbReference>
<proteinExistence type="inferred from homology"/>
<evidence type="ECO:0000256" key="7">
    <source>
        <dbReference type="RuleBase" id="RU000461"/>
    </source>
</evidence>
<dbReference type="GO" id="GO:0005506">
    <property type="term" value="F:iron ion binding"/>
    <property type="evidence" value="ECO:0007669"/>
    <property type="project" value="InterPro"/>
</dbReference>
<dbReference type="GO" id="GO:0016705">
    <property type="term" value="F:oxidoreductase activity, acting on paired donors, with incorporation or reduction of molecular oxygen"/>
    <property type="evidence" value="ECO:0007669"/>
    <property type="project" value="InterPro"/>
</dbReference>
<evidence type="ECO:0000313" key="8">
    <source>
        <dbReference type="EMBL" id="KAJ8422425.1"/>
    </source>
</evidence>
<evidence type="ECO:0000313" key="9">
    <source>
        <dbReference type="Proteomes" id="UP001153076"/>
    </source>
</evidence>
<dbReference type="PANTHER" id="PTHR24296">
    <property type="entry name" value="CYTOCHROME P450"/>
    <property type="match status" value="1"/>
</dbReference>
<evidence type="ECO:0000256" key="1">
    <source>
        <dbReference type="ARBA" id="ARBA00001971"/>
    </source>
</evidence>
<gene>
    <name evidence="8" type="ORF">Cgig2_003005</name>
</gene>
<dbReference type="CDD" id="cd11064">
    <property type="entry name" value="CYP86A"/>
    <property type="match status" value="1"/>
</dbReference>
<dbReference type="InterPro" id="IPR036396">
    <property type="entry name" value="Cyt_P450_sf"/>
</dbReference>
<keyword evidence="4 7" id="KW-0560">Oxidoreductase</keyword>
<name>A0A9Q1GKU1_9CARY</name>
<dbReference type="PRINTS" id="PR00385">
    <property type="entry name" value="P450"/>
</dbReference>
<comment type="caution">
    <text evidence="8">The sequence shown here is derived from an EMBL/GenBank/DDBJ whole genome shotgun (WGS) entry which is preliminary data.</text>
</comment>
<comment type="similarity">
    <text evidence="2 7">Belongs to the cytochrome P450 family.</text>
</comment>
<keyword evidence="5 6" id="KW-0408">Iron</keyword>
<dbReference type="InterPro" id="IPR017972">
    <property type="entry name" value="Cyt_P450_CS"/>
</dbReference>
<dbReference type="GO" id="GO:0006629">
    <property type="term" value="P:lipid metabolic process"/>
    <property type="evidence" value="ECO:0007669"/>
    <property type="project" value="UniProtKB-ARBA"/>
</dbReference>
<dbReference type="InterPro" id="IPR001128">
    <property type="entry name" value="Cyt_P450"/>
</dbReference>
<evidence type="ECO:0000256" key="5">
    <source>
        <dbReference type="ARBA" id="ARBA00023004"/>
    </source>
</evidence>
<organism evidence="8 9">
    <name type="scientific">Carnegiea gigantea</name>
    <dbReference type="NCBI Taxonomy" id="171969"/>
    <lineage>
        <taxon>Eukaryota</taxon>
        <taxon>Viridiplantae</taxon>
        <taxon>Streptophyta</taxon>
        <taxon>Embryophyta</taxon>
        <taxon>Tracheophyta</taxon>
        <taxon>Spermatophyta</taxon>
        <taxon>Magnoliopsida</taxon>
        <taxon>eudicotyledons</taxon>
        <taxon>Gunneridae</taxon>
        <taxon>Pentapetalae</taxon>
        <taxon>Caryophyllales</taxon>
        <taxon>Cactineae</taxon>
        <taxon>Cactaceae</taxon>
        <taxon>Cactoideae</taxon>
        <taxon>Echinocereeae</taxon>
        <taxon>Carnegiea</taxon>
    </lineage>
</organism>
<keyword evidence="3 6" id="KW-0479">Metal-binding</keyword>
<dbReference type="EMBL" id="JAKOGI010002258">
    <property type="protein sequence ID" value="KAJ8422425.1"/>
    <property type="molecule type" value="Genomic_DNA"/>
</dbReference>
<dbReference type="Gene3D" id="1.10.630.10">
    <property type="entry name" value="Cytochrome P450"/>
    <property type="match status" value="1"/>
</dbReference>
<sequence>MLPAILKNVHRIHDFCIEIFEKSPLTFLLKGPWFANMEMLLTVDPPNVHHIMSKNFDNYAKGPKFNEIFDVLGDGIFNADFELWKYHRRMAQSFLAHPRFHWFLVKRVWEKAENGLVTILEHACKQGLVVDFQDLFERFTFDTICTLVMGQDFGSLSIDMPRIPFSKALDDVEAVFFHRHVIPMRIWKFMRWLGVGKEKKHEQARKVLDEFIYKCVAQKREEMEQKLSNKHNEDQKEDSESDDLLTLYMMNQDKNTNIGIDSESDKFFRDTILSFFIAGQDTTSSTLSWFFYLLSKNPQVESKIRQELSSVLTCNSLYNFDQLSDELVYLHGSLCETLRSYPPVVFETKSPVKPDILPSGHKVNPNTQIIFNLYATGRMKSIWGDNRHEFCPERWISEKGKIKHEPSYKFLAFNAGLRTCLGKDMAFTQMKMVAAVIIQNYHIQAVEGHPVVPDISIIFRMKHGFKAKVLPAISTSNPMTRVRYGFELGFQHLPNHASGLPLDTLK</sequence>
<dbReference type="SUPFAM" id="SSF48264">
    <property type="entry name" value="Cytochrome P450"/>
    <property type="match status" value="1"/>
</dbReference>